<gene>
    <name evidence="2" type="ORF">AAFF_G00368920</name>
</gene>
<comment type="caution">
    <text evidence="2">The sequence shown here is derived from an EMBL/GenBank/DDBJ whole genome shotgun (WGS) entry which is preliminary data.</text>
</comment>
<sequence length="103" mass="11116">MNGLTLHHLRGHGEDYKRPGERRRGDASRRPPVQLCARAGGRAGEHTSKDGSERASELAVMSPDSAIQPLSCKHFPFTDASRGFIPACLSCAESFQNISSSHG</sequence>
<evidence type="ECO:0000256" key="1">
    <source>
        <dbReference type="SAM" id="MobiDB-lite"/>
    </source>
</evidence>
<dbReference type="Proteomes" id="UP001221898">
    <property type="component" value="Unassembled WGS sequence"/>
</dbReference>
<keyword evidence="3" id="KW-1185">Reference proteome</keyword>
<evidence type="ECO:0000313" key="3">
    <source>
        <dbReference type="Proteomes" id="UP001221898"/>
    </source>
</evidence>
<proteinExistence type="predicted"/>
<dbReference type="AlphaFoldDB" id="A0AAD7WMP4"/>
<evidence type="ECO:0000313" key="2">
    <source>
        <dbReference type="EMBL" id="KAJ8402403.1"/>
    </source>
</evidence>
<name>A0AAD7WMP4_9TELE</name>
<accession>A0AAD7WMP4</accession>
<feature type="region of interest" description="Disordered" evidence="1">
    <location>
        <begin position="1"/>
        <end position="55"/>
    </location>
</feature>
<feature type="compositionally biased region" description="Basic and acidic residues" evidence="1">
    <location>
        <begin position="43"/>
        <end position="55"/>
    </location>
</feature>
<organism evidence="2 3">
    <name type="scientific">Aldrovandia affinis</name>
    <dbReference type="NCBI Taxonomy" id="143900"/>
    <lineage>
        <taxon>Eukaryota</taxon>
        <taxon>Metazoa</taxon>
        <taxon>Chordata</taxon>
        <taxon>Craniata</taxon>
        <taxon>Vertebrata</taxon>
        <taxon>Euteleostomi</taxon>
        <taxon>Actinopterygii</taxon>
        <taxon>Neopterygii</taxon>
        <taxon>Teleostei</taxon>
        <taxon>Notacanthiformes</taxon>
        <taxon>Halosauridae</taxon>
        <taxon>Aldrovandia</taxon>
    </lineage>
</organism>
<protein>
    <submittedName>
        <fullName evidence="2">Uncharacterized protein</fullName>
    </submittedName>
</protein>
<dbReference type="EMBL" id="JAINUG010000064">
    <property type="protein sequence ID" value="KAJ8402403.1"/>
    <property type="molecule type" value="Genomic_DNA"/>
</dbReference>
<reference evidence="2" key="1">
    <citation type="journal article" date="2023" name="Science">
        <title>Genome structures resolve the early diversification of teleost fishes.</title>
        <authorList>
            <person name="Parey E."/>
            <person name="Louis A."/>
            <person name="Montfort J."/>
            <person name="Bouchez O."/>
            <person name="Roques C."/>
            <person name="Iampietro C."/>
            <person name="Lluch J."/>
            <person name="Castinel A."/>
            <person name="Donnadieu C."/>
            <person name="Desvignes T."/>
            <person name="Floi Bucao C."/>
            <person name="Jouanno E."/>
            <person name="Wen M."/>
            <person name="Mejri S."/>
            <person name="Dirks R."/>
            <person name="Jansen H."/>
            <person name="Henkel C."/>
            <person name="Chen W.J."/>
            <person name="Zahm M."/>
            <person name="Cabau C."/>
            <person name="Klopp C."/>
            <person name="Thompson A.W."/>
            <person name="Robinson-Rechavi M."/>
            <person name="Braasch I."/>
            <person name="Lecointre G."/>
            <person name="Bobe J."/>
            <person name="Postlethwait J.H."/>
            <person name="Berthelot C."/>
            <person name="Roest Crollius H."/>
            <person name="Guiguen Y."/>
        </authorList>
    </citation>
    <scope>NUCLEOTIDE SEQUENCE</scope>
    <source>
        <strain evidence="2">NC1722</strain>
    </source>
</reference>
<feature type="compositionally biased region" description="Basic and acidic residues" evidence="1">
    <location>
        <begin position="11"/>
        <end position="29"/>
    </location>
</feature>